<dbReference type="SUPFAM" id="SSF52317">
    <property type="entry name" value="Class I glutamine amidotransferase-like"/>
    <property type="match status" value="1"/>
</dbReference>
<protein>
    <submittedName>
        <fullName evidence="3">Anthranilate/aminodeoxychorismate synthase component II</fullName>
        <ecNumber evidence="3">4.1.3.27</ecNumber>
    </submittedName>
</protein>
<evidence type="ECO:0000313" key="3">
    <source>
        <dbReference type="EMBL" id="PCK33474.1"/>
    </source>
</evidence>
<organism evidence="3 4">
    <name type="scientific">Pseudoalteromonas piscicida</name>
    <dbReference type="NCBI Taxonomy" id="43662"/>
    <lineage>
        <taxon>Bacteria</taxon>
        <taxon>Pseudomonadati</taxon>
        <taxon>Pseudomonadota</taxon>
        <taxon>Gammaproteobacteria</taxon>
        <taxon>Alteromonadales</taxon>
        <taxon>Pseudoalteromonadaceae</taxon>
        <taxon>Pseudoalteromonas</taxon>
    </lineage>
</organism>
<dbReference type="PRINTS" id="PR00097">
    <property type="entry name" value="ANTSNTHASEII"/>
</dbReference>
<evidence type="ECO:0000259" key="2">
    <source>
        <dbReference type="Pfam" id="PF00117"/>
    </source>
</evidence>
<dbReference type="InterPro" id="IPR006221">
    <property type="entry name" value="TrpG/PapA_dom"/>
</dbReference>
<comment type="caution">
    <text evidence="3">The sequence shown here is derived from an EMBL/GenBank/DDBJ whole genome shotgun (WGS) entry which is preliminary data.</text>
</comment>
<dbReference type="InterPro" id="IPR017926">
    <property type="entry name" value="GATASE"/>
</dbReference>
<dbReference type="GO" id="GO:0046820">
    <property type="term" value="F:4-amino-4-deoxychorismate synthase activity"/>
    <property type="evidence" value="ECO:0007669"/>
    <property type="project" value="TreeGrafter"/>
</dbReference>
<dbReference type="PANTHER" id="PTHR43418">
    <property type="entry name" value="MULTIFUNCTIONAL TRYPTOPHAN BIOSYNTHESIS PROTEIN-RELATED"/>
    <property type="match status" value="1"/>
</dbReference>
<dbReference type="RefSeq" id="WP_099640422.1">
    <property type="nucleotide sequence ID" value="NZ_NKHF01000007.1"/>
</dbReference>
<dbReference type="GO" id="GO:0004049">
    <property type="term" value="F:anthranilate synthase activity"/>
    <property type="evidence" value="ECO:0007669"/>
    <property type="project" value="UniProtKB-EC"/>
</dbReference>
<dbReference type="PROSITE" id="PS51273">
    <property type="entry name" value="GATASE_TYPE_1"/>
    <property type="match status" value="1"/>
</dbReference>
<name>A0A2A5JVH5_PSEO7</name>
<dbReference type="PRINTS" id="PR00099">
    <property type="entry name" value="CPSGATASE"/>
</dbReference>
<dbReference type="EMBL" id="NKHF01000007">
    <property type="protein sequence ID" value="PCK33474.1"/>
    <property type="molecule type" value="Genomic_DNA"/>
</dbReference>
<sequence>MLLMIDNYDSFTYNLVQYFQRLDVEVVVKRNDEVSIAQIKQLNPKYLVLSPGPCSPNEAGISLEVVKQLQGQLPILGICLGHQTIAQALGGKVIRAKQVMHGKTSWVHHNNKGAFNGLPSSYEVCRYHSLVVEQNGLPDELEVTAWTQTQTNELDEIMGIISPQRALEGIQFHPEAILTEHGLALLDNFIKRF</sequence>
<dbReference type="Proteomes" id="UP000228621">
    <property type="component" value="Unassembled WGS sequence"/>
</dbReference>
<dbReference type="InterPro" id="IPR029062">
    <property type="entry name" value="Class_I_gatase-like"/>
</dbReference>
<dbReference type="OrthoDB" id="9786812at2"/>
<dbReference type="GO" id="GO:0046654">
    <property type="term" value="P:tetrahydrofolate biosynthetic process"/>
    <property type="evidence" value="ECO:0007669"/>
    <property type="project" value="TreeGrafter"/>
</dbReference>
<dbReference type="FunFam" id="3.40.50.880:FF:000003">
    <property type="entry name" value="Anthranilate synthase component II"/>
    <property type="match status" value="1"/>
</dbReference>
<dbReference type="GO" id="GO:0000162">
    <property type="term" value="P:L-tryptophan biosynthetic process"/>
    <property type="evidence" value="ECO:0007669"/>
    <property type="project" value="TreeGrafter"/>
</dbReference>
<proteinExistence type="predicted"/>
<dbReference type="EC" id="4.1.3.27" evidence="3"/>
<accession>A0A2A5JVH5</accession>
<dbReference type="Pfam" id="PF00117">
    <property type="entry name" value="GATase"/>
    <property type="match status" value="1"/>
</dbReference>
<dbReference type="InterPro" id="IPR050472">
    <property type="entry name" value="Anth_synth/Amidotransfase"/>
</dbReference>
<keyword evidence="1" id="KW-0315">Glutamine amidotransferase</keyword>
<dbReference type="Gene3D" id="3.40.50.880">
    <property type="match status" value="1"/>
</dbReference>
<keyword evidence="4" id="KW-1185">Reference proteome</keyword>
<gene>
    <name evidence="3" type="ORF">CEX98_01745</name>
</gene>
<evidence type="ECO:0000256" key="1">
    <source>
        <dbReference type="ARBA" id="ARBA00022962"/>
    </source>
</evidence>
<dbReference type="AlphaFoldDB" id="A0A2A5JVH5"/>
<evidence type="ECO:0000313" key="4">
    <source>
        <dbReference type="Proteomes" id="UP000228621"/>
    </source>
</evidence>
<keyword evidence="3" id="KW-0456">Lyase</keyword>
<dbReference type="PRINTS" id="PR00096">
    <property type="entry name" value="GATASE"/>
</dbReference>
<dbReference type="CDD" id="cd01743">
    <property type="entry name" value="GATase1_Anthranilate_Synthase"/>
    <property type="match status" value="1"/>
</dbReference>
<feature type="domain" description="Glutamine amidotransferase" evidence="2">
    <location>
        <begin position="3"/>
        <end position="191"/>
    </location>
</feature>
<dbReference type="GO" id="GO:0005829">
    <property type="term" value="C:cytosol"/>
    <property type="evidence" value="ECO:0007669"/>
    <property type="project" value="TreeGrafter"/>
</dbReference>
<reference evidence="4" key="1">
    <citation type="journal article" date="2019" name="Genome Announc.">
        <title>Draft Genome Sequence of Pseudoalteromonas piscicida Strain 36Y ROTHPW, an Hypersaline Seawater Isolate from the South Coast of Sonora, Mexico.</title>
        <authorList>
            <person name="Sanchez-Diaz R."/>
            <person name="Molina-Garza Z.J."/>
            <person name="Cruz-Suarez L.E."/>
            <person name="Selvin J."/>
            <person name="Kiran G.S."/>
            <person name="Ibarra-Gamez J.C."/>
            <person name="Gomez-Gil B."/>
            <person name="Galaviz-Silva L."/>
        </authorList>
    </citation>
    <scope>NUCLEOTIDE SEQUENCE [LARGE SCALE GENOMIC DNA]</scope>
    <source>
        <strain evidence="4">36Y_RITHPW</strain>
    </source>
</reference>
<dbReference type="PANTHER" id="PTHR43418:SF4">
    <property type="entry name" value="MULTIFUNCTIONAL TRYPTOPHAN BIOSYNTHESIS PROTEIN"/>
    <property type="match status" value="1"/>
</dbReference>
<dbReference type="NCBIfam" id="TIGR00566">
    <property type="entry name" value="trpG_papA"/>
    <property type="match status" value="1"/>
</dbReference>